<dbReference type="SUPFAM" id="SSF48452">
    <property type="entry name" value="TPR-like"/>
    <property type="match status" value="1"/>
</dbReference>
<organism evidence="4 5">
    <name type="scientific">Amycolatopsis decaplanina DSM 44594</name>
    <dbReference type="NCBI Taxonomy" id="1284240"/>
    <lineage>
        <taxon>Bacteria</taxon>
        <taxon>Bacillati</taxon>
        <taxon>Actinomycetota</taxon>
        <taxon>Actinomycetes</taxon>
        <taxon>Pseudonocardiales</taxon>
        <taxon>Pseudonocardiaceae</taxon>
        <taxon>Amycolatopsis</taxon>
    </lineage>
</organism>
<dbReference type="PANTHER" id="PTHR35807">
    <property type="entry name" value="TRANSCRIPTIONAL REGULATOR REDD-RELATED"/>
    <property type="match status" value="1"/>
</dbReference>
<dbReference type="InterPro" id="IPR051677">
    <property type="entry name" value="AfsR-DnrI-RedD_regulator"/>
</dbReference>
<evidence type="ECO:0000259" key="3">
    <source>
        <dbReference type="SMART" id="SM01043"/>
    </source>
</evidence>
<dbReference type="Gene3D" id="1.10.10.10">
    <property type="entry name" value="Winged helix-like DNA-binding domain superfamily/Winged helix DNA-binding domain"/>
    <property type="match status" value="1"/>
</dbReference>
<dbReference type="RefSeq" id="WP_007031550.1">
    <property type="nucleotide sequence ID" value="NZ_AOHO01000055.1"/>
</dbReference>
<dbReference type="PANTHER" id="PTHR35807:SF1">
    <property type="entry name" value="TRANSCRIPTIONAL REGULATOR REDD"/>
    <property type="match status" value="1"/>
</dbReference>
<dbReference type="GO" id="GO:0003677">
    <property type="term" value="F:DNA binding"/>
    <property type="evidence" value="ECO:0007669"/>
    <property type="project" value="TreeGrafter"/>
</dbReference>
<dbReference type="Gene3D" id="1.25.40.10">
    <property type="entry name" value="Tetratricopeptide repeat domain"/>
    <property type="match status" value="1"/>
</dbReference>
<dbReference type="InterPro" id="IPR036388">
    <property type="entry name" value="WH-like_DNA-bd_sf"/>
</dbReference>
<reference evidence="4 5" key="1">
    <citation type="journal article" date="2013" name="Genome Announc.">
        <title>Draft Genome Sequence of Amycolatopsis decaplanina Strain DSM 44594T.</title>
        <authorList>
            <person name="Kaur N."/>
            <person name="Kumar S."/>
            <person name="Bala M."/>
            <person name="Raghava G.P."/>
            <person name="Mayilraj S."/>
        </authorList>
    </citation>
    <scope>NUCLEOTIDE SEQUENCE [LARGE SCALE GENOMIC DNA]</scope>
    <source>
        <strain evidence="4 5">DSM 44594</strain>
    </source>
</reference>
<dbReference type="InterPro" id="IPR011990">
    <property type="entry name" value="TPR-like_helical_dom_sf"/>
</dbReference>
<dbReference type="InterPro" id="IPR005158">
    <property type="entry name" value="BTAD"/>
</dbReference>
<dbReference type="Pfam" id="PF03704">
    <property type="entry name" value="BTAD"/>
    <property type="match status" value="1"/>
</dbReference>
<gene>
    <name evidence="4" type="ORF">H074_18483</name>
</gene>
<proteinExistence type="predicted"/>
<feature type="domain" description="Bacterial transcriptional activator" evidence="3">
    <location>
        <begin position="60"/>
        <end position="204"/>
    </location>
</feature>
<evidence type="ECO:0000313" key="5">
    <source>
        <dbReference type="Proteomes" id="UP000054226"/>
    </source>
</evidence>
<dbReference type="CDD" id="cd15831">
    <property type="entry name" value="BTAD"/>
    <property type="match status" value="1"/>
</dbReference>
<sequence length="208" mass="23552">MSNAVIENALWEGLPPRSAPGNIKTYVSQLRRTLTALGDGHGRIANRVGAYRISVGPGELDVFRFEESVRLGREARHRSADGEAVEHFREALGLWRGEPYEDLPLSIRRPVTARLEELRWTAREELIDVRLMLGQHHTVVPDLRALTIEHPTRERLWCLLLVALHRSGRRADALDAYQSAYRSLTDGLGIEPGAELRRLHEKMLADTL</sequence>
<keyword evidence="1" id="KW-0805">Transcription regulation</keyword>
<dbReference type="SMART" id="SM01043">
    <property type="entry name" value="BTAD"/>
    <property type="match status" value="1"/>
</dbReference>
<evidence type="ECO:0000256" key="2">
    <source>
        <dbReference type="ARBA" id="ARBA00023163"/>
    </source>
</evidence>
<dbReference type="GO" id="GO:0006355">
    <property type="term" value="P:regulation of DNA-templated transcription"/>
    <property type="evidence" value="ECO:0007669"/>
    <property type="project" value="TreeGrafter"/>
</dbReference>
<dbReference type="AlphaFoldDB" id="M2ZE40"/>
<accession>M2ZE40</accession>
<dbReference type="PATRIC" id="fig|1284240.4.peg.3755"/>
<dbReference type="EMBL" id="AOHO01000055">
    <property type="protein sequence ID" value="EME58594.1"/>
    <property type="molecule type" value="Genomic_DNA"/>
</dbReference>
<comment type="caution">
    <text evidence="4">The sequence shown here is derived from an EMBL/GenBank/DDBJ whole genome shotgun (WGS) entry which is preliminary data.</text>
</comment>
<name>M2ZE40_9PSEU</name>
<evidence type="ECO:0000313" key="4">
    <source>
        <dbReference type="EMBL" id="EME58594.1"/>
    </source>
</evidence>
<keyword evidence="2" id="KW-0804">Transcription</keyword>
<evidence type="ECO:0000256" key="1">
    <source>
        <dbReference type="ARBA" id="ARBA00023015"/>
    </source>
</evidence>
<protein>
    <submittedName>
        <fullName evidence="4">SARP family transcriptional regulator</fullName>
    </submittedName>
</protein>
<keyword evidence="5" id="KW-1185">Reference proteome</keyword>
<dbReference type="Proteomes" id="UP000054226">
    <property type="component" value="Unassembled WGS sequence"/>
</dbReference>